<evidence type="ECO:0000313" key="1">
    <source>
        <dbReference type="EMBL" id="QFZ25430.1"/>
    </source>
</evidence>
<keyword evidence="2" id="KW-1185">Reference proteome</keyword>
<dbReference type="EMBL" id="CP038484">
    <property type="protein sequence ID" value="QFZ25430.1"/>
    <property type="molecule type" value="Genomic_DNA"/>
</dbReference>
<dbReference type="Proteomes" id="UP000326582">
    <property type="component" value="Chromosome 1"/>
</dbReference>
<gene>
    <name evidence="1" type="ORF">EJF14_10525</name>
</gene>
<reference evidence="2" key="1">
    <citation type="journal article" date="2019" name="MBio">
        <title>Comparative genomics for the elucidation of multidrug resistance (MDR) in Candida lusitaniae.</title>
        <authorList>
            <person name="Kannan A."/>
            <person name="Asner S.A."/>
            <person name="Trachsel E."/>
            <person name="Kelly S."/>
            <person name="Parker J."/>
            <person name="Sanglard D."/>
        </authorList>
    </citation>
    <scope>NUCLEOTIDE SEQUENCE [LARGE SCALE GENOMIC DNA]</scope>
    <source>
        <strain evidence="2">P1</strain>
    </source>
</reference>
<organism evidence="1 2">
    <name type="scientific">Clavispora lusitaniae</name>
    <name type="common">Candida lusitaniae</name>
    <dbReference type="NCBI Taxonomy" id="36911"/>
    <lineage>
        <taxon>Eukaryota</taxon>
        <taxon>Fungi</taxon>
        <taxon>Dikarya</taxon>
        <taxon>Ascomycota</taxon>
        <taxon>Saccharomycotina</taxon>
        <taxon>Pichiomycetes</taxon>
        <taxon>Metschnikowiaceae</taxon>
        <taxon>Clavispora</taxon>
    </lineage>
</organism>
<name>A0ACD0WDM3_CLALS</name>
<sequence length="227" mass="25324">MKLFNTLNYSVALLAFFNVSGAMRLDDQVQLNLNLPSRPTMKDGAIVARSVVQRESLANINTLERVFKNNETLYVPVSSMEYYADCDNDGTLYWLVVDIGSTYRNIDSGSAFSFTIRAGDHPLNDHVNPKYPGGIPSSPAGSPRVNLKGHLKNVTFANPVDRIALEKCFLSRHPDAKWWLPSNPASPHKTHWLKFEVEDIYIIGGFGDRAYIGPVDADLYYDAKPVA</sequence>
<accession>A0ACD0WDM3</accession>
<proteinExistence type="predicted"/>
<evidence type="ECO:0000313" key="2">
    <source>
        <dbReference type="Proteomes" id="UP000326582"/>
    </source>
</evidence>
<protein>
    <submittedName>
        <fullName evidence="1">Uncharacterized protein</fullName>
    </submittedName>
</protein>